<keyword evidence="1" id="KW-0175">Coiled coil</keyword>
<dbReference type="VEuPathDB" id="FungiDB:SPPG_00123"/>
<dbReference type="EMBL" id="KQ257450">
    <property type="protein sequence ID" value="KND04392.1"/>
    <property type="molecule type" value="Genomic_DNA"/>
</dbReference>
<keyword evidence="4" id="KW-1185">Reference proteome</keyword>
<organism evidence="3 4">
    <name type="scientific">Spizellomyces punctatus (strain DAOM BR117)</name>
    <dbReference type="NCBI Taxonomy" id="645134"/>
    <lineage>
        <taxon>Eukaryota</taxon>
        <taxon>Fungi</taxon>
        <taxon>Fungi incertae sedis</taxon>
        <taxon>Chytridiomycota</taxon>
        <taxon>Chytridiomycota incertae sedis</taxon>
        <taxon>Chytridiomycetes</taxon>
        <taxon>Spizellomycetales</taxon>
        <taxon>Spizellomycetaceae</taxon>
        <taxon>Spizellomyces</taxon>
    </lineage>
</organism>
<evidence type="ECO:0008006" key="5">
    <source>
        <dbReference type="Google" id="ProtNLM"/>
    </source>
</evidence>
<gene>
    <name evidence="3" type="ORF">SPPG_00123</name>
</gene>
<protein>
    <recommendedName>
        <fullName evidence="5">C2 domain-containing protein</fullName>
    </recommendedName>
</protein>
<dbReference type="InParanoid" id="A0A0L0HTG2"/>
<dbReference type="AlphaFoldDB" id="A0A0L0HTG2"/>
<proteinExistence type="predicted"/>
<evidence type="ECO:0000256" key="2">
    <source>
        <dbReference type="SAM" id="MobiDB-lite"/>
    </source>
</evidence>
<evidence type="ECO:0000256" key="1">
    <source>
        <dbReference type="SAM" id="Coils"/>
    </source>
</evidence>
<dbReference type="STRING" id="645134.A0A0L0HTG2"/>
<sequence length="946" mass="107991">MRKESTHLVVTISKVSFYSPANYFIWISLRGPKGFGETTHRTDVSPTSSSPDFKETTFHFELPASAVDKRKQSFRWLKSGGQEDSFELVCTACRIRREKGTVEVVGDIIIPAQTVLERLLGGERHVSSYGFMARTDDDEPIGRARIQLLVEPGKPVDSAEPSKEARGDESAKEPRQRNPSNGSHKVSQEWERIADEQMPPLPAKVVKKKAEHPTSRSSSHKDHPPNPGGQRLVIIVHKVWNIPFVLDPGTGKRMLPRAFVIAKTRKSGPKQKAATPLAPPCREPSFGVHLIMELSEPYDVSHGFELQLTVADGGTRRIFARYILPISRVWLPSHRQVTLLLKSNMEDNDPSPHLLVSLTNLNPGFTRTIDLRREYDKPVVVVGGVLREFVSETLPSPMRVYAVLKIDDPKYLLEREDILQQQLQPHLQLEFDSHGQLLSGNPMEDMSIPHLVYQNQYRSRSTRDQYYQITPSCESSMNPVWRQPFTFVLDHEDITDRTCLCIEFYREAPPPQEAFEILEEQRPYTQSNDHCFGYSIIPLDELFQSNLVKGGQPIVLDAVKVRYFSPYSKHPVTRNAEISLEIDCPEDWKPVPSSKSKQFGTGPLHFMGFDSLLKTVRAHRGGAEQVKPASFETDQKLDVKQLTFTYRDIEQRQQLIDRLTKEMDARTEAVKKVGQDLLRVREINARLEAKIRTLENKLDDADMRTARLLNTSDLDVLSSDELRRRYYILRGLQKEVHANQRLQNELEEAHRSTIERNELEKRFLEIREAHTAQQAYLQKLQDKLEKASKFKLAMQKQEVVIKKLEELLKEALQADVQGGQTRLSAFVQSACRDPETFESGVCKLLAEENVALSERILKLEKQQSGKRDTETSQPGAENEETRNPEQEDESRKANRHELSIMSARAERAEARVKALEEELVRSAKSFAQQLAEMRMRSIGQSRTQAS</sequence>
<feature type="compositionally biased region" description="Basic and acidic residues" evidence="2">
    <location>
        <begin position="160"/>
        <end position="176"/>
    </location>
</feature>
<dbReference type="Proteomes" id="UP000053201">
    <property type="component" value="Unassembled WGS sequence"/>
</dbReference>
<evidence type="ECO:0000313" key="4">
    <source>
        <dbReference type="Proteomes" id="UP000053201"/>
    </source>
</evidence>
<dbReference type="GeneID" id="27683871"/>
<feature type="compositionally biased region" description="Basic and acidic residues" evidence="2">
    <location>
        <begin position="879"/>
        <end position="902"/>
    </location>
</feature>
<evidence type="ECO:0000313" key="3">
    <source>
        <dbReference type="EMBL" id="KND04392.1"/>
    </source>
</evidence>
<feature type="coiled-coil region" evidence="1">
    <location>
        <begin position="677"/>
        <end position="814"/>
    </location>
</feature>
<dbReference type="InterPro" id="IPR039889">
    <property type="entry name" value="CCD33"/>
</dbReference>
<name>A0A0L0HTG2_SPIPD</name>
<reference evidence="3 4" key="1">
    <citation type="submission" date="2009-08" db="EMBL/GenBank/DDBJ databases">
        <title>The Genome Sequence of Spizellomyces punctatus strain DAOM BR117.</title>
        <authorList>
            <consortium name="The Broad Institute Genome Sequencing Platform"/>
            <person name="Russ C."/>
            <person name="Cuomo C."/>
            <person name="Shea T."/>
            <person name="Young S.K."/>
            <person name="Zeng Q."/>
            <person name="Koehrsen M."/>
            <person name="Haas B."/>
            <person name="Borodovsky M."/>
            <person name="Guigo R."/>
            <person name="Alvarado L."/>
            <person name="Berlin A."/>
            <person name="Bochicchio J."/>
            <person name="Borenstein D."/>
            <person name="Chapman S."/>
            <person name="Chen Z."/>
            <person name="Engels R."/>
            <person name="Freedman E."/>
            <person name="Gellesch M."/>
            <person name="Goldberg J."/>
            <person name="Griggs A."/>
            <person name="Gujja S."/>
            <person name="Heiman D."/>
            <person name="Hepburn T."/>
            <person name="Howarth C."/>
            <person name="Jen D."/>
            <person name="Larson L."/>
            <person name="Lewis B."/>
            <person name="Mehta T."/>
            <person name="Park D."/>
            <person name="Pearson M."/>
            <person name="Roberts A."/>
            <person name="Saif S."/>
            <person name="Shenoy N."/>
            <person name="Sisk P."/>
            <person name="Stolte C."/>
            <person name="Sykes S."/>
            <person name="Thomson T."/>
            <person name="Walk T."/>
            <person name="White J."/>
            <person name="Yandava C."/>
            <person name="Burger G."/>
            <person name="Gray M.W."/>
            <person name="Holland P.W.H."/>
            <person name="King N."/>
            <person name="Lang F.B.F."/>
            <person name="Roger A.J."/>
            <person name="Ruiz-Trillo I."/>
            <person name="Lander E."/>
            <person name="Nusbaum C."/>
        </authorList>
    </citation>
    <scope>NUCLEOTIDE SEQUENCE [LARGE SCALE GENOMIC DNA]</scope>
    <source>
        <strain evidence="3 4">DAOM BR117</strain>
    </source>
</reference>
<feature type="region of interest" description="Disordered" evidence="2">
    <location>
        <begin position="861"/>
        <end position="902"/>
    </location>
</feature>
<feature type="region of interest" description="Disordered" evidence="2">
    <location>
        <begin position="149"/>
        <end position="230"/>
    </location>
</feature>
<dbReference type="PANTHER" id="PTHR21623:SF2">
    <property type="entry name" value="COILED-COIL DOMAIN-CONTAINING PROTEIN 33"/>
    <property type="match status" value="1"/>
</dbReference>
<dbReference type="eggNOG" id="ENOG502RW0M">
    <property type="taxonomic scope" value="Eukaryota"/>
</dbReference>
<dbReference type="OrthoDB" id="552574at2759"/>
<accession>A0A0L0HTG2</accession>
<dbReference type="PANTHER" id="PTHR21623">
    <property type="entry name" value="SPERIOLIN-BINDING FACTOR"/>
    <property type="match status" value="1"/>
</dbReference>
<feature type="compositionally biased region" description="Basic and acidic residues" evidence="2">
    <location>
        <begin position="211"/>
        <end position="224"/>
    </location>
</feature>
<dbReference type="SUPFAM" id="SSF49562">
    <property type="entry name" value="C2 domain (Calcium/lipid-binding domain, CaLB)"/>
    <property type="match status" value="1"/>
</dbReference>
<dbReference type="RefSeq" id="XP_016612431.1">
    <property type="nucleotide sequence ID" value="XM_016748456.1"/>
</dbReference>
<feature type="compositionally biased region" description="Basic and acidic residues" evidence="2">
    <location>
        <begin position="861"/>
        <end position="870"/>
    </location>
</feature>
<feature type="compositionally biased region" description="Basic and acidic residues" evidence="2">
    <location>
        <begin position="186"/>
        <end position="195"/>
    </location>
</feature>
<dbReference type="InterPro" id="IPR035892">
    <property type="entry name" value="C2_domain_sf"/>
</dbReference>
<dbReference type="GO" id="GO:0005777">
    <property type="term" value="C:peroxisome"/>
    <property type="evidence" value="ECO:0007669"/>
    <property type="project" value="TreeGrafter"/>
</dbReference>